<protein>
    <submittedName>
        <fullName evidence="1">Uncharacterized protein</fullName>
    </submittedName>
</protein>
<name>A0ABP9LZ21_9MICO</name>
<comment type="caution">
    <text evidence="1">The sequence shown here is derived from an EMBL/GenBank/DDBJ whole genome shotgun (WGS) entry which is preliminary data.</text>
</comment>
<evidence type="ECO:0000313" key="2">
    <source>
        <dbReference type="Proteomes" id="UP001501407"/>
    </source>
</evidence>
<reference evidence="2" key="1">
    <citation type="journal article" date="2019" name="Int. J. Syst. Evol. Microbiol.">
        <title>The Global Catalogue of Microorganisms (GCM) 10K type strain sequencing project: providing services to taxonomists for standard genome sequencing and annotation.</title>
        <authorList>
            <consortium name="The Broad Institute Genomics Platform"/>
            <consortium name="The Broad Institute Genome Sequencing Center for Infectious Disease"/>
            <person name="Wu L."/>
            <person name="Ma J."/>
        </authorList>
    </citation>
    <scope>NUCLEOTIDE SEQUENCE [LARGE SCALE GENOMIC DNA]</scope>
    <source>
        <strain evidence="2">JCM 18959</strain>
    </source>
</reference>
<dbReference type="Proteomes" id="UP001501407">
    <property type="component" value="Unassembled WGS sequence"/>
</dbReference>
<evidence type="ECO:0000313" key="1">
    <source>
        <dbReference type="EMBL" id="GAA5086664.1"/>
    </source>
</evidence>
<organism evidence="1 2">
    <name type="scientific">Microbacterium yannicii</name>
    <dbReference type="NCBI Taxonomy" id="671622"/>
    <lineage>
        <taxon>Bacteria</taxon>
        <taxon>Bacillati</taxon>
        <taxon>Actinomycetota</taxon>
        <taxon>Actinomycetes</taxon>
        <taxon>Micrococcales</taxon>
        <taxon>Microbacteriaceae</taxon>
        <taxon>Microbacterium</taxon>
    </lineage>
</organism>
<sequence>MISARPVAASADVGSPELAAALAASDPVAVGRALQSGWVIVAVTRHDDRTDIRLFDGLDPERPGWELPLFSTTAALRDFLADDPAREFDFVRAASLAGFLESARETIARVVFDPASPHAVAASVDDILDAISDPADEPRPLARGIADTDRALDLELPLGEDWFRIDLTDTAGREERIGELIDRQLAGLDAGPVLRTQLSQWLRRMIRVADGGRGRETAFLTRRSDTAALALSMTRYWQPLGPALGGRDHLDALADRLRAQPGEDELVMAQTPTGRLLRRTHESEGSAELRAQSIPVLTIDYWLEFPDRRGLCLVSFSTPHSTLREAISELTDEIVVASSWVIAGTDPETR</sequence>
<accession>A0ABP9LZ21</accession>
<keyword evidence="2" id="KW-1185">Reference proteome</keyword>
<gene>
    <name evidence="1" type="ORF">GCM10025760_06880</name>
</gene>
<dbReference type="RefSeq" id="WP_194412546.1">
    <property type="nucleotide sequence ID" value="NZ_BAABKZ010000001.1"/>
</dbReference>
<dbReference type="EMBL" id="BAABKZ010000001">
    <property type="protein sequence ID" value="GAA5086664.1"/>
    <property type="molecule type" value="Genomic_DNA"/>
</dbReference>
<proteinExistence type="predicted"/>